<dbReference type="PRINTS" id="PR00111">
    <property type="entry name" value="ABHYDROLASE"/>
</dbReference>
<evidence type="ECO:0000313" key="3">
    <source>
        <dbReference type="EMBL" id="CAE6528127.1"/>
    </source>
</evidence>
<dbReference type="EMBL" id="CAJMWY010004333">
    <property type="protein sequence ID" value="CAE6528127.1"/>
    <property type="molecule type" value="Genomic_DNA"/>
</dbReference>
<feature type="domain" description="AB hydrolase-1" evidence="2">
    <location>
        <begin position="152"/>
        <end position="424"/>
    </location>
</feature>
<dbReference type="Pfam" id="PF12697">
    <property type="entry name" value="Abhydrolase_6"/>
    <property type="match status" value="1"/>
</dbReference>
<dbReference type="Proteomes" id="UP000663861">
    <property type="component" value="Unassembled WGS sequence"/>
</dbReference>
<keyword evidence="1" id="KW-0472">Membrane</keyword>
<dbReference type="Gene3D" id="3.40.50.1820">
    <property type="entry name" value="alpha/beta hydrolase"/>
    <property type="match status" value="1"/>
</dbReference>
<feature type="transmembrane region" description="Helical" evidence="1">
    <location>
        <begin position="250"/>
        <end position="274"/>
    </location>
</feature>
<feature type="transmembrane region" description="Helical" evidence="1">
    <location>
        <begin position="223"/>
        <end position="244"/>
    </location>
</feature>
<feature type="transmembrane region" description="Helical" evidence="1">
    <location>
        <begin position="340"/>
        <end position="361"/>
    </location>
</feature>
<comment type="caution">
    <text evidence="3">The sequence shown here is derived from an EMBL/GenBank/DDBJ whole genome shotgun (WGS) entry which is preliminary data.</text>
</comment>
<dbReference type="SUPFAM" id="SSF53474">
    <property type="entry name" value="alpha/beta-Hydrolases"/>
    <property type="match status" value="1"/>
</dbReference>
<accession>A0A8H3DJ38</accession>
<reference evidence="3" key="1">
    <citation type="submission" date="2021-01" db="EMBL/GenBank/DDBJ databases">
        <authorList>
            <person name="Kaushik A."/>
        </authorList>
    </citation>
    <scope>NUCLEOTIDE SEQUENCE</scope>
    <source>
        <strain evidence="3">AG4-RS23</strain>
    </source>
</reference>
<dbReference type="InterPro" id="IPR029058">
    <property type="entry name" value="AB_hydrolase_fold"/>
</dbReference>
<keyword evidence="1" id="KW-0812">Transmembrane</keyword>
<dbReference type="PANTHER" id="PTHR43194:SF2">
    <property type="entry name" value="PEROXISOMAL MEMBRANE PROTEIN LPX1"/>
    <property type="match status" value="1"/>
</dbReference>
<organism evidence="3 4">
    <name type="scientific">Rhizoctonia solani</name>
    <dbReference type="NCBI Taxonomy" id="456999"/>
    <lineage>
        <taxon>Eukaryota</taxon>
        <taxon>Fungi</taxon>
        <taxon>Dikarya</taxon>
        <taxon>Basidiomycota</taxon>
        <taxon>Agaricomycotina</taxon>
        <taxon>Agaricomycetes</taxon>
        <taxon>Cantharellales</taxon>
        <taxon>Ceratobasidiaceae</taxon>
        <taxon>Rhizoctonia</taxon>
    </lineage>
</organism>
<name>A0A8H3DJ38_9AGAM</name>
<proteinExistence type="predicted"/>
<dbReference type="InterPro" id="IPR050228">
    <property type="entry name" value="Carboxylesterase_BioH"/>
</dbReference>
<evidence type="ECO:0000256" key="1">
    <source>
        <dbReference type="SAM" id="Phobius"/>
    </source>
</evidence>
<keyword evidence="1" id="KW-1133">Transmembrane helix</keyword>
<protein>
    <recommendedName>
        <fullName evidence="2">AB hydrolase-1 domain-containing protein</fullName>
    </recommendedName>
</protein>
<evidence type="ECO:0000313" key="4">
    <source>
        <dbReference type="Proteomes" id="UP000663861"/>
    </source>
</evidence>
<dbReference type="InterPro" id="IPR000073">
    <property type="entry name" value="AB_hydrolase_1"/>
</dbReference>
<evidence type="ECO:0000259" key="2">
    <source>
        <dbReference type="Pfam" id="PF12697"/>
    </source>
</evidence>
<sequence length="432" mass="46698">MTKPRAIGETISPISGLTDEGLIQPPPIQSSFSSVRMSFNLPSFVPNQVSSTLRSLTDRGFQSPLNVALATAIPLIALYSTLPALSTGVASKPKVYPSLGNLVVAENSRIGELKKRVNDVYPSDIYGPGGTVQLTKGEVKYWVYGPEEGKRVVLIHGLSIPSLIWKEVAARLSRAGFRVLLYDLYGRGYSEAPDARTTRYDVDLYITQLALLMQFIGWRRARIIGLSMGGGIAAAFAAKFPWLVDSNVGLIASVGVMEEPVGGLFALIFGSAAFQRFRHSAFGQILFTPAPPPAISEDLSKADQLLKKEHTLFGLQSAILPGYTAALLKKEHTLFGLQSAILPGYTAAVAASVFIGPLRGLENEFKKLGKLRGVKVQIIWGTKDAIVSYKYADKIKKLIPHAELVTIDGAGHDLCATHYEVVADNLIGFLRG</sequence>
<gene>
    <name evidence="3" type="ORF">RDB_LOCUS168452</name>
</gene>
<dbReference type="PANTHER" id="PTHR43194">
    <property type="entry name" value="HYDROLASE ALPHA/BETA FOLD FAMILY"/>
    <property type="match status" value="1"/>
</dbReference>
<dbReference type="AlphaFoldDB" id="A0A8H3DJ38"/>